<evidence type="ECO:0000313" key="12">
    <source>
        <dbReference type="Proteomes" id="UP001199106"/>
    </source>
</evidence>
<dbReference type="InterPro" id="IPR018333">
    <property type="entry name" value="Squalene_cyclase"/>
</dbReference>
<keyword evidence="5" id="KW-0443">Lipid metabolism</keyword>
<dbReference type="GO" id="GO:0016104">
    <property type="term" value="P:triterpenoid biosynthetic process"/>
    <property type="evidence" value="ECO:0007669"/>
    <property type="project" value="InterPro"/>
</dbReference>
<evidence type="ECO:0000256" key="3">
    <source>
        <dbReference type="ARBA" id="ARBA00022737"/>
    </source>
</evidence>
<protein>
    <recommendedName>
        <fullName evidence="7">lanosterol synthase</fullName>
        <ecNumber evidence="7">5.4.99.7</ecNumber>
    </recommendedName>
</protein>
<evidence type="ECO:0000313" key="11">
    <source>
        <dbReference type="EMBL" id="KAG9193236.1"/>
    </source>
</evidence>
<dbReference type="SFLD" id="SFLDG01016">
    <property type="entry name" value="Prenyltransferase_Like_2"/>
    <property type="match status" value="1"/>
</dbReference>
<evidence type="ECO:0000256" key="1">
    <source>
        <dbReference type="ARBA" id="ARBA00009755"/>
    </source>
</evidence>
<comment type="caution">
    <text evidence="11">The sequence shown here is derived from an EMBL/GenBank/DDBJ whole genome shotgun (WGS) entry which is preliminary data.</text>
</comment>
<keyword evidence="12" id="KW-1185">Reference proteome</keyword>
<dbReference type="GO" id="GO:0006696">
    <property type="term" value="P:ergosterol biosynthetic process"/>
    <property type="evidence" value="ECO:0007669"/>
    <property type="project" value="TreeGrafter"/>
</dbReference>
<keyword evidence="4" id="KW-0752">Steroid biosynthesis</keyword>
<dbReference type="GO" id="GO:0005811">
    <property type="term" value="C:lipid droplet"/>
    <property type="evidence" value="ECO:0007669"/>
    <property type="project" value="InterPro"/>
</dbReference>
<dbReference type="Gene3D" id="6.20.120.20">
    <property type="match status" value="1"/>
</dbReference>
<evidence type="ECO:0000256" key="6">
    <source>
        <dbReference type="ARBA" id="ARBA00023235"/>
    </source>
</evidence>
<proteinExistence type="inferred from homology"/>
<dbReference type="InterPro" id="IPR008930">
    <property type="entry name" value="Terpenoid_cyclase/PrenylTrfase"/>
</dbReference>
<evidence type="ECO:0000259" key="10">
    <source>
        <dbReference type="Pfam" id="PF13249"/>
    </source>
</evidence>
<gene>
    <name evidence="11" type="ORF">G6011_03271</name>
</gene>
<evidence type="ECO:0000259" key="9">
    <source>
        <dbReference type="Pfam" id="PF13243"/>
    </source>
</evidence>
<feature type="compositionally biased region" description="Basic residues" evidence="8">
    <location>
        <begin position="781"/>
        <end position="792"/>
    </location>
</feature>
<dbReference type="Gene3D" id="1.50.10.20">
    <property type="match status" value="2"/>
</dbReference>
<dbReference type="Pfam" id="PF13249">
    <property type="entry name" value="SQHop_cyclase_N"/>
    <property type="match status" value="1"/>
</dbReference>
<feature type="region of interest" description="Disordered" evidence="8">
    <location>
        <begin position="931"/>
        <end position="955"/>
    </location>
</feature>
<name>A0AAD4NQT7_9PLEO</name>
<dbReference type="InterPro" id="IPR032696">
    <property type="entry name" value="SQ_cyclase_C"/>
</dbReference>
<evidence type="ECO:0000256" key="7">
    <source>
        <dbReference type="ARBA" id="ARBA00029485"/>
    </source>
</evidence>
<dbReference type="FunFam" id="1.50.10.20:FF:000003">
    <property type="entry name" value="Terpene cyclase/mutase family member"/>
    <property type="match status" value="1"/>
</dbReference>
<comment type="similarity">
    <text evidence="1">Belongs to the terpene cyclase/mutase family.</text>
</comment>
<evidence type="ECO:0000256" key="5">
    <source>
        <dbReference type="ARBA" id="ARBA00023098"/>
    </source>
</evidence>
<dbReference type="PROSITE" id="PS01074">
    <property type="entry name" value="TERPENE_SYNTHASES"/>
    <property type="match status" value="1"/>
</dbReference>
<organism evidence="11 12">
    <name type="scientific">Alternaria panax</name>
    <dbReference type="NCBI Taxonomy" id="48097"/>
    <lineage>
        <taxon>Eukaryota</taxon>
        <taxon>Fungi</taxon>
        <taxon>Dikarya</taxon>
        <taxon>Ascomycota</taxon>
        <taxon>Pezizomycotina</taxon>
        <taxon>Dothideomycetes</taxon>
        <taxon>Pleosporomycetidae</taxon>
        <taxon>Pleosporales</taxon>
        <taxon>Pleosporineae</taxon>
        <taxon>Pleosporaceae</taxon>
        <taxon>Alternaria</taxon>
        <taxon>Alternaria sect. Panax</taxon>
    </lineage>
</organism>
<keyword evidence="6 11" id="KW-0413">Isomerase</keyword>
<sequence length="1036" mass="118325">MPHVIEKSNVATKRGASQKILNDAVGVTQNNEGHEKTDYTRWRLKDDRGCQTWHYLESDEEMKAWPQSTADKYFLGLDTEQPTLKPAKTPLEAAHNGLEFFSQLQLPPGNWACEYGGPMFLLPGLVVTWYVTETPIPASHAIEIKNYLFARANPDDGGWGLHIEGESTVFGTAMNYTVLRLLGVDAEEPRMQKARDTLWKLGGALNAPHWAKFWLSVLGVTEWDIVNPCPPELWLLPDWVPIAPWRWWIHMRQVFLPMSYIYSKKWSYPLNDLTRQLRAELLMQPFDTINFGAHRNTIASTDNYHTKSWMLRVLFWFMAAIWFPYIRPTWMIKRAEEHVWWLIEAEDENTDFANLGPVNGPMNTLVAYIRDGPNCHAVREHLKTLPEFLWVKDEGMLMNGTNGVQTWDTAFLIQAVESCGWSKDQKWKRMLTKSLEFLEDQQILEETRDQHACYRQQRKGAWGFSTRKQGYTVSDCTSEGLKSTLILQKDNGFPELINERRVKDAIDVLLTMQNASGGCASYEPTRGSVLLEHLNAAEVFGNIMIEYDYPECTTAVVTALHMFQSHYPDYRAAEISAFRDRAVSYIRASQRPDGSWYGSWGICFTYAGMFALESLKCSGEQYENSDRVRRACQFFLDKQMEDGGWGETYKSCENGVWDQHSQSQVVQTAWVIIAMIEGGFPHKKPLERAVKLIMKRQQANGEWLQEAIEGVFNKSCMISYPNYKFIFPVKALEFKQMGKAYMTNCRDDCDLPSKQITGHDSGLADGEVKQQASTVPDQGRGKRGRRRGRSSGKNRNQQGTALTGQDQTQETAELLAMTPAKREAATIYFWTNATPATLFGFSSNAEILATNVADETRNRSTDEPLLQTIHYQKVHRPVEKGESPFDHDMSYPRATAILGGFVGRRQDVGKKRKDWVKERYIFTDKDEELATKEEQERETVDIDPKGDQIGDQKELTPNGLKKWKWYGKKLREDAKKAVKKKLLKKMACLPTAATFVGHDHGGFQGTNKFYAEPGPRLKKFNPEAMVFEPGCRPTSG</sequence>
<dbReference type="PANTHER" id="PTHR11764:SF20">
    <property type="entry name" value="LANOSTEROL SYNTHASE"/>
    <property type="match status" value="1"/>
</dbReference>
<feature type="compositionally biased region" description="Basic and acidic residues" evidence="8">
    <location>
        <begin position="931"/>
        <end position="954"/>
    </location>
</feature>
<dbReference type="AlphaFoldDB" id="A0AAD4NQT7"/>
<dbReference type="SUPFAM" id="SSF48239">
    <property type="entry name" value="Terpenoid cyclases/Protein prenyltransferases"/>
    <property type="match status" value="2"/>
</dbReference>
<dbReference type="Pfam" id="PF13243">
    <property type="entry name" value="SQHop_cyclase_C"/>
    <property type="match status" value="1"/>
</dbReference>
<dbReference type="InterPro" id="IPR002365">
    <property type="entry name" value="Terpene_synthase_CS"/>
</dbReference>
<keyword evidence="2" id="KW-0444">Lipid biosynthesis</keyword>
<dbReference type="Proteomes" id="UP001199106">
    <property type="component" value="Unassembled WGS sequence"/>
</dbReference>
<feature type="domain" description="Squalene cyclase N-terminal" evidence="10">
    <location>
        <begin position="103"/>
        <end position="357"/>
    </location>
</feature>
<keyword evidence="3" id="KW-0677">Repeat</keyword>
<dbReference type="EMBL" id="JAANER010000002">
    <property type="protein sequence ID" value="KAG9193236.1"/>
    <property type="molecule type" value="Genomic_DNA"/>
</dbReference>
<evidence type="ECO:0000256" key="2">
    <source>
        <dbReference type="ARBA" id="ARBA00022516"/>
    </source>
</evidence>
<dbReference type="CDD" id="cd02892">
    <property type="entry name" value="SQCY_1"/>
    <property type="match status" value="1"/>
</dbReference>
<dbReference type="NCBIfam" id="TIGR01787">
    <property type="entry name" value="squalene_cyclas"/>
    <property type="match status" value="1"/>
</dbReference>
<accession>A0AAD4NQT7</accession>
<dbReference type="PANTHER" id="PTHR11764">
    <property type="entry name" value="TERPENE CYCLASE/MUTASE FAMILY MEMBER"/>
    <property type="match status" value="1"/>
</dbReference>
<feature type="domain" description="Squalene cyclase C-terminal" evidence="9">
    <location>
        <begin position="406"/>
        <end position="732"/>
    </location>
</feature>
<evidence type="ECO:0000256" key="8">
    <source>
        <dbReference type="SAM" id="MobiDB-lite"/>
    </source>
</evidence>
<feature type="compositionally biased region" description="Polar residues" evidence="8">
    <location>
        <begin position="797"/>
        <end position="809"/>
    </location>
</feature>
<dbReference type="InterPro" id="IPR032697">
    <property type="entry name" value="SQ_cyclase_N"/>
</dbReference>
<evidence type="ECO:0000256" key="4">
    <source>
        <dbReference type="ARBA" id="ARBA00022955"/>
    </source>
</evidence>
<reference evidence="11" key="1">
    <citation type="submission" date="2021-07" db="EMBL/GenBank/DDBJ databases">
        <title>Genome Resource of American Ginseng Black Spot Pathogen Alternaria panax.</title>
        <authorList>
            <person name="Qiu C."/>
            <person name="Wang W."/>
            <person name="Liu Z."/>
        </authorList>
    </citation>
    <scope>NUCLEOTIDE SEQUENCE</scope>
    <source>
        <strain evidence="11">BNCC115425</strain>
    </source>
</reference>
<feature type="region of interest" description="Disordered" evidence="8">
    <location>
        <begin position="756"/>
        <end position="809"/>
    </location>
</feature>
<dbReference type="EC" id="5.4.99.7" evidence="7"/>
<dbReference type="GO" id="GO:0000250">
    <property type="term" value="F:lanosterol synthase activity"/>
    <property type="evidence" value="ECO:0007669"/>
    <property type="project" value="UniProtKB-EC"/>
</dbReference>